<gene>
    <name evidence="1" type="ORF">MM415A07499_0011</name>
</gene>
<sequence length="68" mass="7956">MKKLIVRKTGEEIRLSGPGVFEMKDKIKKYGFTFDLNTKEWVGTEEAFEIVKKYVGNFKSNKIEIVRL</sequence>
<evidence type="ECO:0000313" key="1">
    <source>
        <dbReference type="EMBL" id="QJA68253.1"/>
    </source>
</evidence>
<dbReference type="AlphaFoldDB" id="A0A6M3JEE0"/>
<organism evidence="1">
    <name type="scientific">viral metagenome</name>
    <dbReference type="NCBI Taxonomy" id="1070528"/>
    <lineage>
        <taxon>unclassified sequences</taxon>
        <taxon>metagenomes</taxon>
        <taxon>organismal metagenomes</taxon>
    </lineage>
</organism>
<reference evidence="1" key="1">
    <citation type="submission" date="2020-03" db="EMBL/GenBank/DDBJ databases">
        <title>The deep terrestrial virosphere.</title>
        <authorList>
            <person name="Holmfeldt K."/>
            <person name="Nilsson E."/>
            <person name="Simone D."/>
            <person name="Lopez-Fernandez M."/>
            <person name="Wu X."/>
            <person name="de Brujin I."/>
            <person name="Lundin D."/>
            <person name="Andersson A."/>
            <person name="Bertilsson S."/>
            <person name="Dopson M."/>
        </authorList>
    </citation>
    <scope>NUCLEOTIDE SEQUENCE</scope>
    <source>
        <strain evidence="1">MM415A07499</strain>
    </source>
</reference>
<dbReference type="EMBL" id="MT141600">
    <property type="protein sequence ID" value="QJA68253.1"/>
    <property type="molecule type" value="Genomic_DNA"/>
</dbReference>
<proteinExistence type="predicted"/>
<protein>
    <submittedName>
        <fullName evidence="1">Uncharacterized protein</fullName>
    </submittedName>
</protein>
<name>A0A6M3JEE0_9ZZZZ</name>
<accession>A0A6M3JEE0</accession>